<dbReference type="PANTHER" id="PTHR12983:SF9">
    <property type="entry name" value="E3 UBIQUITIN-PROTEIN LIGASE RNF10"/>
    <property type="match status" value="1"/>
</dbReference>
<evidence type="ECO:0000256" key="3">
    <source>
        <dbReference type="ARBA" id="ARBA00022723"/>
    </source>
</evidence>
<evidence type="ECO:0000256" key="6">
    <source>
        <dbReference type="PROSITE-ProRule" id="PRU00175"/>
    </source>
</evidence>
<dbReference type="FunCoup" id="A0A1E7FF60">
    <property type="interactions" value="149"/>
</dbReference>
<feature type="region of interest" description="Disordered" evidence="7">
    <location>
        <begin position="328"/>
        <end position="380"/>
    </location>
</feature>
<proteinExistence type="predicted"/>
<dbReference type="OrthoDB" id="45152at2759"/>
<dbReference type="InterPro" id="IPR039739">
    <property type="entry name" value="MAG2/RNF10"/>
</dbReference>
<feature type="non-terminal residue" evidence="9">
    <location>
        <position position="618"/>
    </location>
</feature>
<feature type="non-terminal residue" evidence="9">
    <location>
        <position position="1"/>
    </location>
</feature>
<dbReference type="EMBL" id="KV784358">
    <property type="protein sequence ID" value="OEU16811.1"/>
    <property type="molecule type" value="Genomic_DNA"/>
</dbReference>
<reference evidence="9 10" key="1">
    <citation type="submission" date="2016-09" db="EMBL/GenBank/DDBJ databases">
        <title>Extensive genetic diversity and differential bi-allelic expression allows diatom success in the polar Southern Ocean.</title>
        <authorList>
            <consortium name="DOE Joint Genome Institute"/>
            <person name="Mock T."/>
            <person name="Otillar R.P."/>
            <person name="Strauss J."/>
            <person name="Dupont C."/>
            <person name="Frickenhaus S."/>
            <person name="Maumus F."/>
            <person name="Mcmullan M."/>
            <person name="Sanges R."/>
            <person name="Schmutz J."/>
            <person name="Toseland A."/>
            <person name="Valas R."/>
            <person name="Veluchamy A."/>
            <person name="Ward B.J."/>
            <person name="Allen A."/>
            <person name="Barry K."/>
            <person name="Falciatore A."/>
            <person name="Ferrante M."/>
            <person name="Fortunato A.E."/>
            <person name="Gloeckner G."/>
            <person name="Gruber A."/>
            <person name="Hipkin R."/>
            <person name="Janech M."/>
            <person name="Kroth P."/>
            <person name="Leese F."/>
            <person name="Lindquist E."/>
            <person name="Lyon B.R."/>
            <person name="Martin J."/>
            <person name="Mayer C."/>
            <person name="Parker M."/>
            <person name="Quesneville H."/>
            <person name="Raymond J."/>
            <person name="Uhlig C."/>
            <person name="Valentin K.U."/>
            <person name="Worden A.Z."/>
            <person name="Armbrust E.V."/>
            <person name="Bowler C."/>
            <person name="Green B."/>
            <person name="Moulton V."/>
            <person name="Van Oosterhout C."/>
            <person name="Grigoriev I."/>
        </authorList>
    </citation>
    <scope>NUCLEOTIDE SEQUENCE [LARGE SCALE GENOMIC DNA]</scope>
    <source>
        <strain evidence="9 10">CCMP1102</strain>
    </source>
</reference>
<feature type="region of interest" description="Disordered" evidence="7">
    <location>
        <begin position="549"/>
        <end position="586"/>
    </location>
</feature>
<dbReference type="PANTHER" id="PTHR12983">
    <property type="entry name" value="RING FINGER 10 FAMILY MEMBER"/>
    <property type="match status" value="1"/>
</dbReference>
<sequence length="618" mass="69884">ELLNFHFSTPAASRQDVPNSRHSGGSNSSSSNNNNNHRNAHRGSGNRRRSAQDRSSARRKANATMFYLHSSAEHSFLLTRRSPSKMNETNYSFHGSNESVSWESVRTVQHRVTQSAESSFDCPICLCDFICPRISKCGHSFCLSCILRHVQTYAVDNPYHPVKCPCCAIPFIVEDLRPVIMESTRPIVLQQPLRLRKLHRQKESSAPFLPLPDAPKHSNPHFAPTAEVDADAKYSRFKYVDPDLYHASLKANQEELTHEIKVAAGAVGDRDSTVESIYLSMAMEIVLKELHKGEEESAEENQLIARFASSNTGMYQPQSPALLFEGQNDVDSGIHSNFSSHDGNQSNHGNGGSKTVSSTEATHQQRYRGDSIGSHTSINSALTPCSSYGRDVNEGIYANGNSNSPTRRNHHKKNQGSMYLDTLNAVHFYQAENGQLVFLNGFNMTCLLSDFSKSHPAPVHDEKVEDNIEQNERKHQEEINRTIQAPFPDFIEGRVLEIENFHLTTESRKRMPFLNHIPLYTDIVFVELDLNHMLSEVTRRKFKADIAKRRKRRQSKIQTEKRADRAIQKEEQQRINERKARSQTVDPKDEFFQLSSAVSEPTELQPIIDTIQDFGPAL</sequence>
<dbReference type="InterPro" id="IPR027370">
    <property type="entry name" value="Znf-RING_euk"/>
</dbReference>
<organism evidence="9 10">
    <name type="scientific">Fragilariopsis cylindrus CCMP1102</name>
    <dbReference type="NCBI Taxonomy" id="635003"/>
    <lineage>
        <taxon>Eukaryota</taxon>
        <taxon>Sar</taxon>
        <taxon>Stramenopiles</taxon>
        <taxon>Ochrophyta</taxon>
        <taxon>Bacillariophyta</taxon>
        <taxon>Bacillariophyceae</taxon>
        <taxon>Bacillariophycidae</taxon>
        <taxon>Bacillariales</taxon>
        <taxon>Bacillariaceae</taxon>
        <taxon>Fragilariopsis</taxon>
    </lineage>
</organism>
<feature type="compositionally biased region" description="Polar residues" evidence="7">
    <location>
        <begin position="1"/>
        <end position="18"/>
    </location>
</feature>
<dbReference type="PROSITE" id="PS00518">
    <property type="entry name" value="ZF_RING_1"/>
    <property type="match status" value="1"/>
</dbReference>
<feature type="region of interest" description="Disordered" evidence="7">
    <location>
        <begin position="1"/>
        <end position="59"/>
    </location>
</feature>
<dbReference type="GO" id="GO:0000976">
    <property type="term" value="F:transcription cis-regulatory region binding"/>
    <property type="evidence" value="ECO:0007669"/>
    <property type="project" value="TreeGrafter"/>
</dbReference>
<keyword evidence="5" id="KW-0862">Zinc</keyword>
<dbReference type="Gene3D" id="3.30.40.10">
    <property type="entry name" value="Zinc/RING finger domain, C3HC4 (zinc finger)"/>
    <property type="match status" value="1"/>
</dbReference>
<feature type="domain" description="RING-type" evidence="8">
    <location>
        <begin position="122"/>
        <end position="167"/>
    </location>
</feature>
<feature type="compositionally biased region" description="Polar residues" evidence="7">
    <location>
        <begin position="334"/>
        <end position="364"/>
    </location>
</feature>
<evidence type="ECO:0000256" key="2">
    <source>
        <dbReference type="ARBA" id="ARBA00022490"/>
    </source>
</evidence>
<dbReference type="InterPro" id="IPR013083">
    <property type="entry name" value="Znf_RING/FYVE/PHD"/>
</dbReference>
<gene>
    <name evidence="9" type="ORF">FRACYDRAFT_136709</name>
</gene>
<comment type="subcellular location">
    <subcellularLocation>
        <location evidence="1">Cytoplasm</location>
    </subcellularLocation>
</comment>
<dbReference type="PROSITE" id="PS50089">
    <property type="entry name" value="ZF_RING_2"/>
    <property type="match status" value="1"/>
</dbReference>
<dbReference type="AlphaFoldDB" id="A0A1E7FF60"/>
<accession>A0A1E7FF60</accession>
<evidence type="ECO:0000313" key="9">
    <source>
        <dbReference type="EMBL" id="OEU16811.1"/>
    </source>
</evidence>
<dbReference type="InParanoid" id="A0A1E7FF60"/>
<keyword evidence="2" id="KW-0963">Cytoplasm</keyword>
<dbReference type="InterPro" id="IPR001841">
    <property type="entry name" value="Znf_RING"/>
</dbReference>
<feature type="compositionally biased region" description="Low complexity" evidence="7">
    <location>
        <begin position="20"/>
        <end position="37"/>
    </location>
</feature>
<evidence type="ECO:0000313" key="10">
    <source>
        <dbReference type="Proteomes" id="UP000095751"/>
    </source>
</evidence>
<dbReference type="InterPro" id="IPR017907">
    <property type="entry name" value="Znf_RING_CS"/>
</dbReference>
<dbReference type="Proteomes" id="UP000095751">
    <property type="component" value="Unassembled WGS sequence"/>
</dbReference>
<evidence type="ECO:0000256" key="7">
    <source>
        <dbReference type="SAM" id="MobiDB-lite"/>
    </source>
</evidence>
<name>A0A1E7FF60_9STRA</name>
<evidence type="ECO:0000259" key="8">
    <source>
        <dbReference type="PROSITE" id="PS50089"/>
    </source>
</evidence>
<dbReference type="SUPFAM" id="SSF57850">
    <property type="entry name" value="RING/U-box"/>
    <property type="match status" value="1"/>
</dbReference>
<dbReference type="GO" id="GO:0005737">
    <property type="term" value="C:cytoplasm"/>
    <property type="evidence" value="ECO:0007669"/>
    <property type="project" value="UniProtKB-SubCell"/>
</dbReference>
<dbReference type="Pfam" id="PF13445">
    <property type="entry name" value="zf-RING_UBOX"/>
    <property type="match status" value="1"/>
</dbReference>
<keyword evidence="4 6" id="KW-0863">Zinc-finger</keyword>
<dbReference type="GO" id="GO:0008270">
    <property type="term" value="F:zinc ion binding"/>
    <property type="evidence" value="ECO:0007669"/>
    <property type="project" value="UniProtKB-KW"/>
</dbReference>
<protein>
    <recommendedName>
        <fullName evidence="8">RING-type domain-containing protein</fullName>
    </recommendedName>
</protein>
<dbReference type="GO" id="GO:0045944">
    <property type="term" value="P:positive regulation of transcription by RNA polymerase II"/>
    <property type="evidence" value="ECO:0007669"/>
    <property type="project" value="TreeGrafter"/>
</dbReference>
<keyword evidence="10" id="KW-1185">Reference proteome</keyword>
<dbReference type="SMART" id="SM00184">
    <property type="entry name" value="RING"/>
    <property type="match status" value="1"/>
</dbReference>
<evidence type="ECO:0000256" key="4">
    <source>
        <dbReference type="ARBA" id="ARBA00022771"/>
    </source>
</evidence>
<keyword evidence="3" id="KW-0479">Metal-binding</keyword>
<feature type="compositionally biased region" description="Basic and acidic residues" evidence="7">
    <location>
        <begin position="558"/>
        <end position="586"/>
    </location>
</feature>
<evidence type="ECO:0000256" key="1">
    <source>
        <dbReference type="ARBA" id="ARBA00004496"/>
    </source>
</evidence>
<feature type="compositionally biased region" description="Basic residues" evidence="7">
    <location>
        <begin position="38"/>
        <end position="49"/>
    </location>
</feature>
<dbReference type="KEGG" id="fcy:FRACYDRAFT_136709"/>
<evidence type="ECO:0000256" key="5">
    <source>
        <dbReference type="ARBA" id="ARBA00022833"/>
    </source>
</evidence>